<dbReference type="Pfam" id="PF00982">
    <property type="entry name" value="Glyco_transf_20"/>
    <property type="match status" value="1"/>
</dbReference>
<accession>A0AA38TTL2</accession>
<keyword evidence="4" id="KW-1185">Reference proteome</keyword>
<dbReference type="InterPro" id="IPR023214">
    <property type="entry name" value="HAD_sf"/>
</dbReference>
<dbReference type="SUPFAM" id="SSF56784">
    <property type="entry name" value="HAD-like"/>
    <property type="match status" value="1"/>
</dbReference>
<dbReference type="FunFam" id="3.40.50.1000:FF:000054">
    <property type="entry name" value="alpha,alpha-trehalose-phosphate synthase [UDP-forming] 6"/>
    <property type="match status" value="1"/>
</dbReference>
<sequence length="780" mass="89021">MAEASTCSKDLAIGDFPADFDQNQDHIINRLIVVSNELPIKSERKTNENGGHSWDFTWDENSLYMHIKDSFPSSTMEVCYVGLLRDDVDPIEQDEVKIALIHRFNCFPVFVSPDLVNRHYHRFCKGYLWPIFHYEIPLVSDSYGGRSDRRAYITVNETFSLKVVEVLRSEHDHIWIHDYHLMFLPTFLRKLRNRLRIGFFLHTPFPAFEVFGCIPMRYKILMGLLNSDVIAFQTLDYARHFLGCCSRIFGLDYEIKQGYVLLEYQGRVIWIKVMASGINVGRMESLLREPDTKLMVRELERCYEGKTVMIGVDDLDRFKGVNLKVLAMEEMLKSYAKWVGKAVLVQILNPARWRSQDVKKIVDEMRFSCNRINWEIGKAAIVTPVRDGMNLMPYEYIVCRQAGDNPNLEPPKTSMVVVSEFIGCSSSLSGALRVNPWDAQDTAAAMNGAMSASVDRKQTGHAKHYRHITENNIEKWSRSFVQDLRSACVAHNCNDWSGVRSGLTFGVAIYNSNLKKLSPEIVENAYRRSRNRAILLEYDGTIQTTINKRPTEAIISILNKLCDDSKNTVFVISGRSKEKLSQWFWPCEKLAIAAEHGYFIRWVGDGEWEMYGLSNDFGWMEIAKSVMNVYRDGTDGSDIEHKGTAIVWHHEDVDRDVGLNQARELLYHLRSLLANQPVVVSRDRFIVEAKPPGVDKGRVATKIFERMAETGRGADFVLCIGGDKSDEDMFVAVGDGITSGKITNEGSVFACTVGRKPTRAEYYLDDAAKVLTMLEKLVDR</sequence>
<dbReference type="GO" id="GO:0005992">
    <property type="term" value="P:trehalose biosynthetic process"/>
    <property type="evidence" value="ECO:0007669"/>
    <property type="project" value="InterPro"/>
</dbReference>
<evidence type="ECO:0000256" key="1">
    <source>
        <dbReference type="ARBA" id="ARBA00005409"/>
    </source>
</evidence>
<dbReference type="GO" id="GO:0004805">
    <property type="term" value="F:trehalose-phosphatase activity"/>
    <property type="evidence" value="ECO:0007669"/>
    <property type="project" value="TreeGrafter"/>
</dbReference>
<dbReference type="AlphaFoldDB" id="A0AA38TTL2"/>
<dbReference type="InterPro" id="IPR003337">
    <property type="entry name" value="Trehalose_PPase"/>
</dbReference>
<dbReference type="NCBIfam" id="TIGR00685">
    <property type="entry name" value="T6PP"/>
    <property type="match status" value="1"/>
</dbReference>
<dbReference type="EMBL" id="JARYMX010000001">
    <property type="protein sequence ID" value="KAJ9565899.1"/>
    <property type="molecule type" value="Genomic_DNA"/>
</dbReference>
<reference evidence="3" key="1">
    <citation type="submission" date="2023-03" db="EMBL/GenBank/DDBJ databases">
        <title>Chromosome-scale reference genome and RAD-based genetic map of yellow starthistle (Centaurea solstitialis) reveal putative structural variation and QTLs associated with invader traits.</title>
        <authorList>
            <person name="Reatini B."/>
            <person name="Cang F.A."/>
            <person name="Jiang Q."/>
            <person name="Mckibben M.T.W."/>
            <person name="Barker M.S."/>
            <person name="Rieseberg L.H."/>
            <person name="Dlugosch K.M."/>
        </authorList>
    </citation>
    <scope>NUCLEOTIDE SEQUENCE</scope>
    <source>
        <strain evidence="3">CAN-66</strain>
        <tissue evidence="3">Leaf</tissue>
    </source>
</reference>
<dbReference type="InterPro" id="IPR006379">
    <property type="entry name" value="HAD-SF_hydro_IIB"/>
</dbReference>
<dbReference type="Proteomes" id="UP001172457">
    <property type="component" value="Chromosome 1"/>
</dbReference>
<dbReference type="Gene3D" id="3.40.50.2000">
    <property type="entry name" value="Glycogen Phosphorylase B"/>
    <property type="match status" value="3"/>
</dbReference>
<dbReference type="CDD" id="cd03788">
    <property type="entry name" value="GT20_TPS"/>
    <property type="match status" value="1"/>
</dbReference>
<dbReference type="Pfam" id="PF02358">
    <property type="entry name" value="Trehalose_PPase"/>
    <property type="match status" value="1"/>
</dbReference>
<dbReference type="Gene3D" id="3.40.50.1000">
    <property type="entry name" value="HAD superfamily/HAD-like"/>
    <property type="match status" value="2"/>
</dbReference>
<dbReference type="CDD" id="cd01627">
    <property type="entry name" value="HAD_TPP"/>
    <property type="match status" value="1"/>
</dbReference>
<dbReference type="GO" id="GO:0005829">
    <property type="term" value="C:cytosol"/>
    <property type="evidence" value="ECO:0007669"/>
    <property type="project" value="TreeGrafter"/>
</dbReference>
<evidence type="ECO:0000256" key="2">
    <source>
        <dbReference type="ARBA" id="ARBA00006330"/>
    </source>
</evidence>
<dbReference type="FunFam" id="3.40.50.1000:FF:000052">
    <property type="entry name" value="Alpha,alpha-trehalose-phosphate synthase [UDP-forming] 6"/>
    <property type="match status" value="1"/>
</dbReference>
<evidence type="ECO:0000313" key="3">
    <source>
        <dbReference type="EMBL" id="KAJ9565899.1"/>
    </source>
</evidence>
<protein>
    <submittedName>
        <fullName evidence="3">Uncharacterized protein</fullName>
    </submittedName>
</protein>
<dbReference type="InterPro" id="IPR001830">
    <property type="entry name" value="Glyco_trans_20"/>
</dbReference>
<dbReference type="PANTHER" id="PTHR10788">
    <property type="entry name" value="TREHALOSE-6-PHOSPHATE SYNTHASE"/>
    <property type="match status" value="1"/>
</dbReference>
<comment type="caution">
    <text evidence="3">The sequence shown here is derived from an EMBL/GenBank/DDBJ whole genome shotgun (WGS) entry which is preliminary data.</text>
</comment>
<gene>
    <name evidence="3" type="ORF">OSB04_001865</name>
</gene>
<dbReference type="PANTHER" id="PTHR10788:SF118">
    <property type="entry name" value="ALPHA,ALPHA-TREHALOSE-PHOSPHATE SYNTHASE (UDP-FORMING), TREHALOSE-PHOSPHATASE"/>
    <property type="match status" value="1"/>
</dbReference>
<name>A0AA38TTL2_9ASTR</name>
<evidence type="ECO:0000313" key="4">
    <source>
        <dbReference type="Proteomes" id="UP001172457"/>
    </source>
</evidence>
<dbReference type="NCBIfam" id="TIGR01484">
    <property type="entry name" value="HAD-SF-IIB"/>
    <property type="match status" value="1"/>
</dbReference>
<dbReference type="InterPro" id="IPR036412">
    <property type="entry name" value="HAD-like_sf"/>
</dbReference>
<dbReference type="SUPFAM" id="SSF53756">
    <property type="entry name" value="UDP-Glycosyltransferase/glycogen phosphorylase"/>
    <property type="match status" value="1"/>
</dbReference>
<comment type="similarity">
    <text evidence="1">In the N-terminal section; belongs to the glycosyltransferase 20 family.</text>
</comment>
<organism evidence="3 4">
    <name type="scientific">Centaurea solstitialis</name>
    <name type="common">yellow star-thistle</name>
    <dbReference type="NCBI Taxonomy" id="347529"/>
    <lineage>
        <taxon>Eukaryota</taxon>
        <taxon>Viridiplantae</taxon>
        <taxon>Streptophyta</taxon>
        <taxon>Embryophyta</taxon>
        <taxon>Tracheophyta</taxon>
        <taxon>Spermatophyta</taxon>
        <taxon>Magnoliopsida</taxon>
        <taxon>eudicotyledons</taxon>
        <taxon>Gunneridae</taxon>
        <taxon>Pentapetalae</taxon>
        <taxon>asterids</taxon>
        <taxon>campanulids</taxon>
        <taxon>Asterales</taxon>
        <taxon>Asteraceae</taxon>
        <taxon>Carduoideae</taxon>
        <taxon>Cardueae</taxon>
        <taxon>Centaureinae</taxon>
        <taxon>Centaurea</taxon>
    </lineage>
</organism>
<proteinExistence type="inferred from homology"/>
<comment type="similarity">
    <text evidence="2">In the C-terminal section; belongs to the trehalose phosphatase family.</text>
</comment>
<dbReference type="FunFam" id="3.40.50.2000:FF:000079">
    <property type="entry name" value="Trehalose-6-phosphate synthase 8"/>
    <property type="match status" value="1"/>
</dbReference>